<dbReference type="RefSeq" id="WP_240827718.1">
    <property type="nucleotide sequence ID" value="NZ_JAKWBL010000001.1"/>
</dbReference>
<sequence>MQDGNLVSEDTHESLADKFRGIPYKKNMFLYYLKVGGYKPGAKYILVADVAGEKIQIQREM</sequence>
<proteinExistence type="predicted"/>
<reference evidence="1 2" key="1">
    <citation type="submission" date="2022-02" db="EMBL/GenBank/DDBJ databases">
        <authorList>
            <person name="Min J."/>
        </authorList>
    </citation>
    <scope>NUCLEOTIDE SEQUENCE [LARGE SCALE GENOMIC DNA]</scope>
    <source>
        <strain evidence="1 2">GR10-1</strain>
    </source>
</reference>
<comment type="caution">
    <text evidence="1">The sequence shown here is derived from an EMBL/GenBank/DDBJ whole genome shotgun (WGS) entry which is preliminary data.</text>
</comment>
<dbReference type="EMBL" id="JAKWBL010000001">
    <property type="protein sequence ID" value="MCH5598225.1"/>
    <property type="molecule type" value="Genomic_DNA"/>
</dbReference>
<organism evidence="1 2">
    <name type="scientific">Niabella ginsengisoli</name>
    <dbReference type="NCBI Taxonomy" id="522298"/>
    <lineage>
        <taxon>Bacteria</taxon>
        <taxon>Pseudomonadati</taxon>
        <taxon>Bacteroidota</taxon>
        <taxon>Chitinophagia</taxon>
        <taxon>Chitinophagales</taxon>
        <taxon>Chitinophagaceae</taxon>
        <taxon>Niabella</taxon>
    </lineage>
</organism>
<dbReference type="Proteomes" id="UP001202248">
    <property type="component" value="Unassembled WGS sequence"/>
</dbReference>
<accession>A0ABS9SIS1</accession>
<name>A0ABS9SIS1_9BACT</name>
<protein>
    <submittedName>
        <fullName evidence="1">Uncharacterized protein</fullName>
    </submittedName>
</protein>
<keyword evidence="2" id="KW-1185">Reference proteome</keyword>
<evidence type="ECO:0000313" key="2">
    <source>
        <dbReference type="Proteomes" id="UP001202248"/>
    </source>
</evidence>
<gene>
    <name evidence="1" type="ORF">MKP09_10055</name>
</gene>
<evidence type="ECO:0000313" key="1">
    <source>
        <dbReference type="EMBL" id="MCH5598225.1"/>
    </source>
</evidence>